<dbReference type="Pfam" id="PF00395">
    <property type="entry name" value="SLH"/>
    <property type="match status" value="3"/>
</dbReference>
<dbReference type="AlphaFoldDB" id="A0A1B2DD42"/>
<dbReference type="EMBL" id="CP016808">
    <property type="protein sequence ID" value="ANY65640.1"/>
    <property type="molecule type" value="Genomic_DNA"/>
</dbReference>
<organism evidence="3">
    <name type="scientific">Paenibacillus sp. BIHB 4019</name>
    <dbReference type="NCBI Taxonomy" id="1870819"/>
    <lineage>
        <taxon>Bacteria</taxon>
        <taxon>Bacillati</taxon>
        <taxon>Bacillota</taxon>
        <taxon>Bacilli</taxon>
        <taxon>Bacillales</taxon>
        <taxon>Paenibacillaceae</taxon>
        <taxon>Paenibacillus</taxon>
    </lineage>
</organism>
<dbReference type="Pfam" id="PF23197">
    <property type="entry name" value="IG_AIR9"/>
    <property type="match status" value="1"/>
</dbReference>
<feature type="signal peptide" evidence="1">
    <location>
        <begin position="1"/>
        <end position="27"/>
    </location>
</feature>
<gene>
    <name evidence="3" type="ORF">BBD42_03555</name>
</gene>
<dbReference type="PROSITE" id="PS51272">
    <property type="entry name" value="SLH"/>
    <property type="match status" value="3"/>
</dbReference>
<evidence type="ECO:0000256" key="1">
    <source>
        <dbReference type="SAM" id="SignalP"/>
    </source>
</evidence>
<sequence>MAFKKMTAALLVFLLLTTSLGVIQTHAASPTTTGLNLPLVKTYKAGEVLNFTVVFIENVNVTGGTPGLQLDIGGTMREASYTYVSGSSKYLQFSYKIQPGDNDADGIQVVGPVQLNGASITNIAAEAADLGNGFGPSGALVLDTAIKIDTVTPSILSVSYPSDQTYTVGEPLLFTVVFSENIVVNTRYGKPYLSLNIGGTEVRADAEQYLSNGSNQIVFQYIVEAGLEDLDGITIDNEMKMYGGTIEDAAHNSINPVFPNGTVTALPGVQVSAGGASFITEIPHAGYYKEGDILNFAFLYNPGVTVDVTGEPYLPLFFGTTEAPTEHQAKVAAVSGNKVIFQYMVQSGDEALNGIRVGSAIQLNGGSIIDSSVPTPLPIAVNKLALSDVRVDAVLPKVQHFFYTPINQNYVTGESFEFRIRFTEPVKVSGTPSLSLMSGARSVAQAVYVSDVPGLEPTDLVFRYTVQDTDRDVTIDALGLLDSTNGTIVDNGGNASQADTAYTNFVQIFLNAAAPTITSVEVPEAKTYYAGDELLFKVHFSEVVRARISPAILPITIGSNTVNAMYASGTRTNILTFKYVLQASDLDTDGIALGSSLLPNGGTLIGKDGSGLQANLALNNVGSTSGIIIGQAAPQALHVSITGTAQVGSTLTGSYTYNDANSDEEGASSFKWYRSDDALGANKTAISEATTTSYTLQAADLGKYMSFEVTPIAQTGTITGSAVESVLTSAVAAASVDVPTVPTSPVNVPASTTNDTTTSVDVLVNGKVERAGTATTSKVNGRTVTTVTIDQKKLEDKLAAEGLGATVIIPVNAESDIVVGELNGQMIQNMESKQAVLVLRTNQAAYTIPAQQINIDSISDQIGKSIDLKDIMVQIEVAKPTADAVKVVENAANKGAFTIVVPPIEFTVKAIYGGKTVVVSKFSAYVERTIAIPDGVDPNMITTGVVVEADGSVRHVPTKIILIDGKYYAKVNSLTNSTYSIIWNPIEFSDVANHWAKETINDLGSRIVINGTGDGSFLPEADITRAEFVDILVRGLGLKPENEAAPFSDVKASDWYNGAISTAYSYHLVNGLKDGSFHPNTKITREEAMVITAKAMKITGLIANSGQSLDTILSPYTDAAKASSWAQSGIADSIQTGIITGKSGTNLAPNDYMTRAEAATIVKRLLQKSDLI</sequence>
<dbReference type="InterPro" id="IPR056284">
    <property type="entry name" value="AIR9-like_A9"/>
</dbReference>
<dbReference type="PANTHER" id="PTHR43308">
    <property type="entry name" value="OUTER MEMBRANE PROTEIN ALPHA-RELATED"/>
    <property type="match status" value="1"/>
</dbReference>
<evidence type="ECO:0000313" key="3">
    <source>
        <dbReference type="EMBL" id="ANY65640.1"/>
    </source>
</evidence>
<protein>
    <recommendedName>
        <fullName evidence="2">SLH domain-containing protein</fullName>
    </recommendedName>
</protein>
<feature type="domain" description="SLH" evidence="2">
    <location>
        <begin position="1047"/>
        <end position="1106"/>
    </location>
</feature>
<proteinExistence type="predicted"/>
<feature type="chain" id="PRO_5008534848" description="SLH domain-containing protein" evidence="1">
    <location>
        <begin position="28"/>
        <end position="1172"/>
    </location>
</feature>
<reference evidence="3" key="1">
    <citation type="submission" date="2016-08" db="EMBL/GenBank/DDBJ databases">
        <title>Complete Genome Seqeunce of Paenibacillus sp. BIHB 4019 from tea rhizoplane.</title>
        <authorList>
            <person name="Thakur R."/>
            <person name="Swarnkar M.K."/>
            <person name="Gulati A."/>
        </authorList>
    </citation>
    <scope>NUCLEOTIDE SEQUENCE [LARGE SCALE GENOMIC DNA]</scope>
    <source>
        <strain evidence="3">BIHB4019</strain>
    </source>
</reference>
<evidence type="ECO:0000259" key="2">
    <source>
        <dbReference type="PROSITE" id="PS51272"/>
    </source>
</evidence>
<name>A0A1B2DD42_9BACL</name>
<feature type="domain" description="SLH" evidence="2">
    <location>
        <begin position="983"/>
        <end position="1046"/>
    </location>
</feature>
<dbReference type="InterPro" id="IPR051465">
    <property type="entry name" value="Cell_Envelope_Struct_Comp"/>
</dbReference>
<dbReference type="RefSeq" id="WP_237163357.1">
    <property type="nucleotide sequence ID" value="NZ_CP016808.1"/>
</dbReference>
<keyword evidence="1" id="KW-0732">Signal</keyword>
<dbReference type="Gene3D" id="2.60.40.2700">
    <property type="match status" value="1"/>
</dbReference>
<dbReference type="InterPro" id="IPR001119">
    <property type="entry name" value="SLH_dom"/>
</dbReference>
<accession>A0A1B2DD42</accession>
<feature type="domain" description="SLH" evidence="2">
    <location>
        <begin position="1113"/>
        <end position="1172"/>
    </location>
</feature>